<sequence>MILTDVLYDRKITCPLCSHVYVTKKVLSKAVKAQSVEGDFYATYRQVNPNYYTINVCGMCGFSYMDKTKPRINSYKRERYRQKVVTRWMPRDFGNVRSIEEAMTSFKLAVFCAQFMEEPAKTVGGLCLQLAWLYREQGDAVQEERFLRHALDFYFNAYEHDRTIGADGRITYLIGELHRRLNQQKEAIYFFNQVIQDKQSLPKYAKLARDQWTLMREPQQMSG</sequence>
<comment type="caution">
    <text evidence="1">The sequence shown here is derived from an EMBL/GenBank/DDBJ whole genome shotgun (WGS) entry which is preliminary data.</text>
</comment>
<dbReference type="SUPFAM" id="SSF48452">
    <property type="entry name" value="TPR-like"/>
    <property type="match status" value="1"/>
</dbReference>
<dbReference type="RefSeq" id="WP_386044185.1">
    <property type="nucleotide sequence ID" value="NZ_JBHUIO010000002.1"/>
</dbReference>
<dbReference type="InterPro" id="IPR018708">
    <property type="entry name" value="DUF2225"/>
</dbReference>
<evidence type="ECO:0000313" key="1">
    <source>
        <dbReference type="EMBL" id="MFD2169135.1"/>
    </source>
</evidence>
<organism evidence="1 2">
    <name type="scientific">Tumebacillus lipolyticus</name>
    <dbReference type="NCBI Taxonomy" id="1280370"/>
    <lineage>
        <taxon>Bacteria</taxon>
        <taxon>Bacillati</taxon>
        <taxon>Bacillota</taxon>
        <taxon>Bacilli</taxon>
        <taxon>Bacillales</taxon>
        <taxon>Alicyclobacillaceae</taxon>
        <taxon>Tumebacillus</taxon>
    </lineage>
</organism>
<keyword evidence="2" id="KW-1185">Reference proteome</keyword>
<evidence type="ECO:0000313" key="2">
    <source>
        <dbReference type="Proteomes" id="UP001597343"/>
    </source>
</evidence>
<dbReference type="Proteomes" id="UP001597343">
    <property type="component" value="Unassembled WGS sequence"/>
</dbReference>
<dbReference type="Pfam" id="PF09986">
    <property type="entry name" value="DUF2225"/>
    <property type="match status" value="1"/>
</dbReference>
<dbReference type="Gene3D" id="1.25.40.10">
    <property type="entry name" value="Tetratricopeptide repeat domain"/>
    <property type="match status" value="1"/>
</dbReference>
<protein>
    <submittedName>
        <fullName evidence="1">DUF2225 domain-containing protein</fullName>
    </submittedName>
</protein>
<name>A0ABW4ZTV4_9BACL</name>
<dbReference type="InterPro" id="IPR011990">
    <property type="entry name" value="TPR-like_helical_dom_sf"/>
</dbReference>
<gene>
    <name evidence="1" type="ORF">ACFSOY_03765</name>
</gene>
<accession>A0ABW4ZTV4</accession>
<reference evidence="2" key="1">
    <citation type="journal article" date="2019" name="Int. J. Syst. Evol. Microbiol.">
        <title>The Global Catalogue of Microorganisms (GCM) 10K type strain sequencing project: providing services to taxonomists for standard genome sequencing and annotation.</title>
        <authorList>
            <consortium name="The Broad Institute Genomics Platform"/>
            <consortium name="The Broad Institute Genome Sequencing Center for Infectious Disease"/>
            <person name="Wu L."/>
            <person name="Ma J."/>
        </authorList>
    </citation>
    <scope>NUCLEOTIDE SEQUENCE [LARGE SCALE GENOMIC DNA]</scope>
    <source>
        <strain evidence="2">CGMCC 1.13574</strain>
    </source>
</reference>
<proteinExistence type="predicted"/>
<dbReference type="EMBL" id="JBHUIO010000002">
    <property type="protein sequence ID" value="MFD2169135.1"/>
    <property type="molecule type" value="Genomic_DNA"/>
</dbReference>